<dbReference type="Pfam" id="PF14496">
    <property type="entry name" value="NEL"/>
    <property type="match status" value="1"/>
</dbReference>
<protein>
    <recommendedName>
        <fullName evidence="2">RING-type E3 ubiquitin transferase</fullName>
        <ecNumber evidence="2">2.3.2.27</ecNumber>
    </recommendedName>
</protein>
<feature type="active site" description="Glycyl thioester intermediate" evidence="6">
    <location>
        <position position="1936"/>
    </location>
</feature>
<reference evidence="9 10" key="1">
    <citation type="journal article" date="2020" name="Front. Microbiol.">
        <title>Genetic Organization of the aprX-lipA2 Operon Affects the Proteolytic Potential of Pseudomonas Species in Milk.</title>
        <authorList>
            <person name="Maier C."/>
            <person name="Huptas C."/>
            <person name="von Neubeck M."/>
            <person name="Scherer S."/>
            <person name="Wenning M."/>
            <person name="Lucking G."/>
        </authorList>
    </citation>
    <scope>NUCLEOTIDE SEQUENCE [LARGE SCALE GENOMIC DNA]</scope>
    <source>
        <strain evidence="9 10">WS 4671</strain>
    </source>
</reference>
<dbReference type="GO" id="GO:0005576">
    <property type="term" value="C:extracellular region"/>
    <property type="evidence" value="ECO:0007669"/>
    <property type="project" value="UniProtKB-UniRule"/>
</dbReference>
<keyword evidence="6" id="KW-0833">Ubl conjugation pathway</keyword>
<evidence type="ECO:0000256" key="7">
    <source>
        <dbReference type="SAM" id="MobiDB-lite"/>
    </source>
</evidence>
<organism evidence="9 10">
    <name type="scientific">Pseudomonas veronii</name>
    <dbReference type="NCBI Taxonomy" id="76761"/>
    <lineage>
        <taxon>Bacteria</taxon>
        <taxon>Pseudomonadati</taxon>
        <taxon>Pseudomonadota</taxon>
        <taxon>Gammaproteobacteria</taxon>
        <taxon>Pseudomonadales</taxon>
        <taxon>Pseudomonadaceae</taxon>
        <taxon>Pseudomonas</taxon>
    </lineage>
</organism>
<name>A0A7Y0ZX53_PSEVE</name>
<evidence type="ECO:0000256" key="5">
    <source>
        <dbReference type="ARBA" id="ARBA00023026"/>
    </source>
</evidence>
<keyword evidence="5" id="KW-0843">Virulence</keyword>
<sequence>MSSLNPQEKARYVRLQREALSALTALEHAQQALTRDFKTQGLAQLREKIGGRDPEQYTLFTRYKEKREQGFPWDPPQPLLPLNTVPLPAARYRRAHYDFHYIEHLKHMSLWEAACLNYGFTHSIHGDSGFSLVEASYIVGPDNDRSLGALAFIEAARTLDLGAQLRDKARTAMAPGGPLRPLFEASAKASLLFDVIEAYRNRATTGVTLEIYTRLNAAIEGTGAQLPFDTLNLSSGITPLISVPFVPWDSCIPVPLMLIRVASLGVLSYFPFRPGGALQYHDDAQAAEYAFRTQLTDSHAKKDLGWFSRQLPLIGLSVFRSLINKAPHLKGFSWLGAYVYDGFHLAFSTKTLDNIRFNTDIKSGRAITLVQACAYRQIQRFQSDLDTLAQTRSEKDWQALKDAAAAIAGEVLQMLLTPLPGGVTGMNRVMQLAVMGSLTYSAAQGVNELAKGEASGFASALADVTDLAVSGKLISTAGRAHRQRMHAYLEKLGNPYKITRADGSHGLWKADAQPYAHDNQRLVNGITPNALGIYVVEGHLYAKLRQGEMDVLIEVKFDDAHKRYVLTRGKDGYTPAIIFAPELQTWTFDLHNAHLLSNPELLQRMLPNGASTIPSADLEHMLRSTATTRDTLDRVWRAQPAPLNLIEGARRLQVDQVIQQIIERFPQPGQLPAHADSTVFCLLTQLNGWPTDTLLHIHDAQGTRIETYGKTEQPPPRPHAINLKRREDGSYTDLSDAGSGPEGNEHLLQLIIRQQPRDSALGKEDQPNASEDARVSSVRQQVGALASLERHALFSALFDYWGYEKAELAAAPAARRFLPVKVSPALITVTPLLKKLRDLNPPLTAANLARLLAEHPLTARQQEAFLSGGTLPVAFVETLDRQRTALRIDAVIDSLYNPRDFNADTDLWAREFAGALIRDTLKRPFVVTDVSQGETFVPSGADDLTVNLRLHPGGRYQAYDIRNDSEIPVSPAQDSFYLAIASVLHPHERQQLGMSSVTDAKGLRKTLGDNMSARRNPQGHVSLVNGSLVPYQHNLMLSPGLKPRTDGIFMIEGNEYLPLFGSLFRIVFDKTLFKWRLKHPKKIGVDTPLLEHNGQGTWRLASENPMTWDTHQLFHRLGHEDYAFTQERASQILALTDTPDHVLRQVHRATHPVPPLLADTCKRFKIEQQIQHFINALRVNPNTQEAEPALQLLVISALPGWPDNHRLQIVGTGNEVRYQYPASAGPNAETILVTEQDYRDARLLNQLTGYDTLINALLGELPSSAEERLFKLVKKIVEFAEKETNHLFNSLYQESEHRSPNVARERFKAAHADLPNNTVDSILDHATPRELKQLHEHGKVSLRLGETARLTAHEVRLNRAFEGLYLDNLINPDSDRIILHLLNTVPGWPSDLRIEVRDRHFSGSSIEAAGNPAGTRQKVLVKQHQVYHAYDSQGAPLAAPVGSGSNLLSAIIQTLTDTERSTLGITHEDDLAPLQEQIAKLALSQRVAIKSLLDLPHLQPWLQPPMGLDRSFLVYPVWNWLWPFGGNRAPDLVSRVQELYPRFDNDTARAFIRWLNLDEPAALIELDRRQAEYSFMDIELTRWSDTPRDTDNDETDPLGLHLGRRRHIANTLRRAWRRDEPPQVYIDGLFHAESLTLQLDTIDLPTAAFINGFRGFEHIEHLSIAGDSFPASGHTFLALFPGLRALQIDCQLSELPTAITQMTQLTRLNLEGNALVLTEESAARLAAMVNLENLNLGYNPLGITLDVTRMSQLSTLDLRATHTQQWPIGAADHANLNTLYLQENQISSIPERVFTHPRAIIRNRSTFLHDNPLSPQTLQRVRQYQADIGMAVGGSLPGIAHTPPAERGILPWLVHLKPFKHDSARELWNGLSSHEGARPDDVFRVLADLTKSLEYTIAGNARKKLTFRVWNLLDGLSNSTELREKVFLNTHAAGTCGDGAILLFNNMELMHRVHQTLARYDENRIDRELLGLAKQVYYLEQLDQFADDHISRLTAQGRSPDPAEITLFYRVMLREEFNLPVQADQMLYSVEGYGVVDNDVQQARQMLRGLKDSPGLVNAYKTCDFWLDYLERRFPAPFLTIKEVTRYKIGLLQKELPDKHSDEHLDRLQALIDTQTAERNRLIGQLTDAALHALPRD</sequence>
<dbReference type="OrthoDB" id="1467561at2"/>
<dbReference type="PANTHER" id="PTHR48051:SF1">
    <property type="entry name" value="RAS SUPPRESSOR PROTEIN 1"/>
    <property type="match status" value="1"/>
</dbReference>
<dbReference type="InterPro" id="IPR001611">
    <property type="entry name" value="Leu-rich_rpt"/>
</dbReference>
<keyword evidence="6" id="KW-0832">Ubl conjugation</keyword>
<evidence type="ECO:0000313" key="10">
    <source>
        <dbReference type="Proteomes" id="UP000552560"/>
    </source>
</evidence>
<dbReference type="InterPro" id="IPR032675">
    <property type="entry name" value="LRR_dom_sf"/>
</dbReference>
<dbReference type="Gene3D" id="1.20.58.360">
    <property type="entry name" value="Shigella T3SS effector IpaH defines"/>
    <property type="match status" value="1"/>
</dbReference>
<evidence type="ECO:0000313" key="9">
    <source>
        <dbReference type="EMBL" id="NMX99535.1"/>
    </source>
</evidence>
<accession>A0A7Y0ZX53</accession>
<keyword evidence="6" id="KW-0808">Transferase</keyword>
<dbReference type="PANTHER" id="PTHR48051">
    <property type="match status" value="1"/>
</dbReference>
<keyword evidence="6" id="KW-0964">Secreted</keyword>
<comment type="caution">
    <text evidence="9">The sequence shown here is derived from an EMBL/GenBank/DDBJ whole genome shotgun (WGS) entry which is preliminary data.</text>
</comment>
<comment type="catalytic activity">
    <reaction evidence="1">
        <text>S-ubiquitinyl-[E2 ubiquitin-conjugating enzyme]-L-cysteine + [acceptor protein]-L-lysine = [E2 ubiquitin-conjugating enzyme]-L-cysteine + N(6)-ubiquitinyl-[acceptor protein]-L-lysine.</text>
        <dbReference type="EC" id="2.3.2.27"/>
    </reaction>
</comment>
<dbReference type="GO" id="GO:0016567">
    <property type="term" value="P:protein ubiquitination"/>
    <property type="evidence" value="ECO:0007669"/>
    <property type="project" value="InterPro"/>
</dbReference>
<comment type="PTM">
    <text evidence="6">Ubiquitinated in the presence of host E1 ubiquitin-activating enzyme, E2 ubiquitin-conjugating enzyme and ubiquitin.</text>
</comment>
<dbReference type="SUPFAM" id="SSF52058">
    <property type="entry name" value="L domain-like"/>
    <property type="match status" value="1"/>
</dbReference>
<evidence type="ECO:0000256" key="3">
    <source>
        <dbReference type="ARBA" id="ARBA00022614"/>
    </source>
</evidence>
<evidence type="ECO:0000256" key="2">
    <source>
        <dbReference type="ARBA" id="ARBA00012483"/>
    </source>
</evidence>
<dbReference type="Proteomes" id="UP000552560">
    <property type="component" value="Unassembled WGS sequence"/>
</dbReference>
<feature type="domain" description="NEL" evidence="8">
    <location>
        <begin position="1844"/>
        <end position="2137"/>
    </location>
</feature>
<dbReference type="GO" id="GO:0005737">
    <property type="term" value="C:cytoplasm"/>
    <property type="evidence" value="ECO:0007669"/>
    <property type="project" value="TreeGrafter"/>
</dbReference>
<dbReference type="InterPro" id="IPR029487">
    <property type="entry name" value="NEL_dom"/>
</dbReference>
<dbReference type="EMBL" id="JAAQWE010000027">
    <property type="protein sequence ID" value="NMX99535.1"/>
    <property type="molecule type" value="Genomic_DNA"/>
</dbReference>
<evidence type="ECO:0000256" key="4">
    <source>
        <dbReference type="ARBA" id="ARBA00022737"/>
    </source>
</evidence>
<dbReference type="GO" id="GO:0061630">
    <property type="term" value="F:ubiquitin protein ligase activity"/>
    <property type="evidence" value="ECO:0007669"/>
    <property type="project" value="UniProtKB-EC"/>
</dbReference>
<evidence type="ECO:0000259" key="8">
    <source>
        <dbReference type="PROSITE" id="PS52053"/>
    </source>
</evidence>
<proteinExistence type="inferred from homology"/>
<evidence type="ECO:0000256" key="1">
    <source>
        <dbReference type="ARBA" id="ARBA00000900"/>
    </source>
</evidence>
<evidence type="ECO:0000256" key="6">
    <source>
        <dbReference type="PROSITE-ProRule" id="PRU01398"/>
    </source>
</evidence>
<feature type="region of interest" description="Disordered" evidence="7">
    <location>
        <begin position="706"/>
        <end position="740"/>
    </location>
</feature>
<keyword evidence="6" id="KW-1035">Host cytoplasm</keyword>
<dbReference type="PROSITE" id="PS51450">
    <property type="entry name" value="LRR"/>
    <property type="match status" value="1"/>
</dbReference>
<gene>
    <name evidence="9" type="ORF">HBO43_23375</name>
</gene>
<dbReference type="Gene3D" id="3.80.10.10">
    <property type="entry name" value="Ribonuclease Inhibitor"/>
    <property type="match status" value="1"/>
</dbReference>
<dbReference type="EC" id="2.3.2.27" evidence="2"/>
<comment type="similarity">
    <text evidence="6">Belongs to the LRR-containing bacterial E3 ligase family.</text>
</comment>
<keyword evidence="3" id="KW-0433">Leucine-rich repeat</keyword>
<dbReference type="InterPro" id="IPR050216">
    <property type="entry name" value="LRR_domain-containing"/>
</dbReference>
<keyword evidence="4" id="KW-0677">Repeat</keyword>
<dbReference type="PROSITE" id="PS52053">
    <property type="entry name" value="NEL"/>
    <property type="match status" value="1"/>
</dbReference>